<evidence type="ECO:0000256" key="8">
    <source>
        <dbReference type="ARBA" id="ARBA00023136"/>
    </source>
</evidence>
<keyword evidence="5 9" id="KW-0812">Transmembrane</keyword>
<evidence type="ECO:0000256" key="1">
    <source>
        <dbReference type="ARBA" id="ARBA00004651"/>
    </source>
</evidence>
<feature type="transmembrane region" description="Helical" evidence="9">
    <location>
        <begin position="158"/>
        <end position="177"/>
    </location>
</feature>
<evidence type="ECO:0000256" key="9">
    <source>
        <dbReference type="RuleBase" id="RU362122"/>
    </source>
</evidence>
<organism evidence="10 11">
    <name type="scientific">Fructilactobacillus florum DSM 22689 = JCM 16035</name>
    <dbReference type="NCBI Taxonomy" id="1423745"/>
    <lineage>
        <taxon>Bacteria</taxon>
        <taxon>Bacillati</taxon>
        <taxon>Bacillota</taxon>
        <taxon>Bacilli</taxon>
        <taxon>Lactobacillales</taxon>
        <taxon>Lactobacillaceae</taxon>
        <taxon>Fructilactobacillus</taxon>
    </lineage>
</organism>
<evidence type="ECO:0000256" key="3">
    <source>
        <dbReference type="ARBA" id="ARBA00022448"/>
    </source>
</evidence>
<proteinExistence type="inferred from homology"/>
<dbReference type="GO" id="GO:0015820">
    <property type="term" value="P:L-leucine transport"/>
    <property type="evidence" value="ECO:0007669"/>
    <property type="project" value="TreeGrafter"/>
</dbReference>
<evidence type="ECO:0000313" key="10">
    <source>
        <dbReference type="EMBL" id="KRM92306.1"/>
    </source>
</evidence>
<name>A0A0R2CML1_9LACO</name>
<dbReference type="Pfam" id="PF05525">
    <property type="entry name" value="Branch_AA_trans"/>
    <property type="match status" value="1"/>
</dbReference>
<dbReference type="AlphaFoldDB" id="A0A0R2CML1"/>
<dbReference type="NCBIfam" id="TIGR00796">
    <property type="entry name" value="livcs"/>
    <property type="match status" value="1"/>
</dbReference>
<comment type="similarity">
    <text evidence="2 9">Belongs to the branched chain amino acid transporter family.</text>
</comment>
<sequence length="457" mass="49467">MKQETKNARLTWKQHLVLASLLFGLFFGAGNLIFPIHLGQIAGPNWFPAAIGFLLSAILLPLFSIFALSLTKSSSMYELVLPVGRIFSLLFLMAAHGSMGLLIGSPRLATVTFTMGVQPFVPKTWLPIALFLFSGCFFALIIALAYRQTSIIKSVGQILNPLFVTLLILLFFVAFIINGDLTKLPLVSQPGQGTPSLISGFLEGYNTMDALAGLGFGVTIIAAMRVYLKQKQPPALEVVKVGMSAMGFEALIYVSLIALGALSLSYGKVSPDGGTAFTQIMQHYTGFLGAALLAALTFLACLTTAVGVLTSFAQDLGNRFPNIGYHKFLLGANLIAFIIANFGLEQIIAFSAPILSLLYPIAITVILLGLLNRWIGQNVVFYRVTVTLVMGPACLDFFHTLPPVLHQFKLVQSLDRWSLLHIPWFSIGLDFIPFMVGGLALSALIVVGQHCLANQHN</sequence>
<feature type="transmembrane region" description="Helical" evidence="9">
    <location>
        <begin position="124"/>
        <end position="146"/>
    </location>
</feature>
<dbReference type="PANTHER" id="PTHR30588">
    <property type="entry name" value="BRANCHED-CHAIN AMINO ACID TRANSPORT SYSTEM 2 CARRIER PROTEIN"/>
    <property type="match status" value="1"/>
</dbReference>
<feature type="transmembrane region" description="Helical" evidence="9">
    <location>
        <begin position="16"/>
        <end position="34"/>
    </location>
</feature>
<dbReference type="Proteomes" id="UP000051586">
    <property type="component" value="Unassembled WGS sequence"/>
</dbReference>
<accession>A0A0R2CML1</accession>
<feature type="transmembrane region" description="Helical" evidence="9">
    <location>
        <begin position="248"/>
        <end position="267"/>
    </location>
</feature>
<evidence type="ECO:0000256" key="5">
    <source>
        <dbReference type="ARBA" id="ARBA00022692"/>
    </source>
</evidence>
<feature type="transmembrane region" description="Helical" evidence="9">
    <location>
        <begin position="325"/>
        <end position="344"/>
    </location>
</feature>
<dbReference type="InterPro" id="IPR004685">
    <property type="entry name" value="Brnchd-chn_aa_trnsp_Livcs"/>
</dbReference>
<keyword evidence="3 9" id="KW-0813">Transport</keyword>
<feature type="transmembrane region" description="Helical" evidence="9">
    <location>
        <begin position="210"/>
        <end position="228"/>
    </location>
</feature>
<comment type="function">
    <text evidence="9">Component of the transport system for branched-chain amino acids.</text>
</comment>
<evidence type="ECO:0000256" key="4">
    <source>
        <dbReference type="ARBA" id="ARBA00022475"/>
    </source>
</evidence>
<keyword evidence="4" id="KW-1003">Cell membrane</keyword>
<gene>
    <name evidence="10" type="ORF">FC87_GL000437</name>
</gene>
<evidence type="ECO:0000313" key="11">
    <source>
        <dbReference type="Proteomes" id="UP000051586"/>
    </source>
</evidence>
<feature type="transmembrane region" description="Helical" evidence="9">
    <location>
        <begin position="83"/>
        <end position="104"/>
    </location>
</feature>
<feature type="transmembrane region" description="Helical" evidence="9">
    <location>
        <begin position="287"/>
        <end position="313"/>
    </location>
</feature>
<dbReference type="GO" id="GO:0005886">
    <property type="term" value="C:plasma membrane"/>
    <property type="evidence" value="ECO:0007669"/>
    <property type="project" value="UniProtKB-SubCell"/>
</dbReference>
<dbReference type="RefSeq" id="WP_035421607.1">
    <property type="nucleotide sequence ID" value="NZ_AYZI01000002.1"/>
</dbReference>
<comment type="caution">
    <text evidence="10">The sequence shown here is derived from an EMBL/GenBank/DDBJ whole genome shotgun (WGS) entry which is preliminary data.</text>
</comment>
<protein>
    <recommendedName>
        <fullName evidence="9">Branched-chain amino acid transport system carrier protein</fullName>
    </recommendedName>
</protein>
<keyword evidence="7 9" id="KW-1133">Transmembrane helix</keyword>
<feature type="transmembrane region" description="Helical" evidence="9">
    <location>
        <begin position="421"/>
        <end position="447"/>
    </location>
</feature>
<comment type="subcellular location">
    <subcellularLocation>
        <location evidence="1 9">Cell membrane</location>
        <topology evidence="1 9">Multi-pass membrane protein</topology>
    </subcellularLocation>
</comment>
<feature type="transmembrane region" description="Helical" evidence="9">
    <location>
        <begin position="350"/>
        <end position="371"/>
    </location>
</feature>
<keyword evidence="8 9" id="KW-0472">Membrane</keyword>
<reference evidence="10 11" key="1">
    <citation type="journal article" date="2015" name="Genome Announc.">
        <title>Expanding the biotechnology potential of lactobacilli through comparative genomics of 213 strains and associated genera.</title>
        <authorList>
            <person name="Sun Z."/>
            <person name="Harris H.M."/>
            <person name="McCann A."/>
            <person name="Guo C."/>
            <person name="Argimon S."/>
            <person name="Zhang W."/>
            <person name="Yang X."/>
            <person name="Jeffery I.B."/>
            <person name="Cooney J.C."/>
            <person name="Kagawa T.F."/>
            <person name="Liu W."/>
            <person name="Song Y."/>
            <person name="Salvetti E."/>
            <person name="Wrobel A."/>
            <person name="Rasinkangas P."/>
            <person name="Parkhill J."/>
            <person name="Rea M.C."/>
            <person name="O'Sullivan O."/>
            <person name="Ritari J."/>
            <person name="Douillard F.P."/>
            <person name="Paul Ross R."/>
            <person name="Yang R."/>
            <person name="Briner A.E."/>
            <person name="Felis G.E."/>
            <person name="de Vos W.M."/>
            <person name="Barrangou R."/>
            <person name="Klaenhammer T.R."/>
            <person name="Caufield P.W."/>
            <person name="Cui Y."/>
            <person name="Zhang H."/>
            <person name="O'Toole P.W."/>
        </authorList>
    </citation>
    <scope>NUCLEOTIDE SEQUENCE [LARGE SCALE GENOMIC DNA]</scope>
    <source>
        <strain evidence="10 11">DSM 22689</strain>
    </source>
</reference>
<evidence type="ECO:0000256" key="2">
    <source>
        <dbReference type="ARBA" id="ARBA00008540"/>
    </source>
</evidence>
<evidence type="ECO:0000256" key="6">
    <source>
        <dbReference type="ARBA" id="ARBA00022970"/>
    </source>
</evidence>
<feature type="transmembrane region" description="Helical" evidence="9">
    <location>
        <begin position="46"/>
        <end position="71"/>
    </location>
</feature>
<dbReference type="PATRIC" id="fig|1423745.4.peg.462"/>
<dbReference type="STRING" id="1423745.GCA_001311215_00993"/>
<feature type="transmembrane region" description="Helical" evidence="9">
    <location>
        <begin position="380"/>
        <end position="401"/>
    </location>
</feature>
<keyword evidence="6 9" id="KW-0029">Amino-acid transport</keyword>
<evidence type="ECO:0000256" key="7">
    <source>
        <dbReference type="ARBA" id="ARBA00022989"/>
    </source>
</evidence>
<dbReference type="PANTHER" id="PTHR30588:SF0">
    <property type="entry name" value="BRANCHED-CHAIN AMINO ACID PERMEASE BRNQ"/>
    <property type="match status" value="1"/>
</dbReference>
<dbReference type="GO" id="GO:0015818">
    <property type="term" value="P:isoleucine transport"/>
    <property type="evidence" value="ECO:0007669"/>
    <property type="project" value="TreeGrafter"/>
</dbReference>
<dbReference type="GO" id="GO:0005304">
    <property type="term" value="F:L-valine transmembrane transporter activity"/>
    <property type="evidence" value="ECO:0007669"/>
    <property type="project" value="TreeGrafter"/>
</dbReference>
<dbReference type="GO" id="GO:0015190">
    <property type="term" value="F:L-leucine transmembrane transporter activity"/>
    <property type="evidence" value="ECO:0007669"/>
    <property type="project" value="TreeGrafter"/>
</dbReference>
<dbReference type="EMBL" id="AYZI01000002">
    <property type="protein sequence ID" value="KRM92306.1"/>
    <property type="molecule type" value="Genomic_DNA"/>
</dbReference>
<dbReference type="GO" id="GO:0015188">
    <property type="term" value="F:L-isoleucine transmembrane transporter activity"/>
    <property type="evidence" value="ECO:0007669"/>
    <property type="project" value="TreeGrafter"/>
</dbReference>